<comment type="similarity">
    <text evidence="2">Belongs to the sodium channel auxiliary subunit SCN3B (TC 8.A.17) family.</text>
</comment>
<name>A0AAR2M3I3_PYGNA</name>
<evidence type="ECO:0000256" key="2">
    <source>
        <dbReference type="ARBA" id="ARBA00010404"/>
    </source>
</evidence>
<evidence type="ECO:0000256" key="9">
    <source>
        <dbReference type="ARBA" id="ARBA00022989"/>
    </source>
</evidence>
<dbReference type="GO" id="GO:0086005">
    <property type="term" value="P:ventricular cardiac muscle cell action potential"/>
    <property type="evidence" value="ECO:0007669"/>
    <property type="project" value="TreeGrafter"/>
</dbReference>
<keyword evidence="5" id="KW-1003">Cell membrane</keyword>
<reference evidence="23" key="2">
    <citation type="submission" date="2025-08" db="UniProtKB">
        <authorList>
            <consortium name="Ensembl"/>
        </authorList>
    </citation>
    <scope>IDENTIFICATION</scope>
</reference>
<keyword evidence="9 21" id="KW-1133">Transmembrane helix</keyword>
<evidence type="ECO:0000313" key="24">
    <source>
        <dbReference type="Proteomes" id="UP001501920"/>
    </source>
</evidence>
<keyword evidence="14" id="KW-0325">Glycoprotein</keyword>
<dbReference type="GO" id="GO:0044325">
    <property type="term" value="F:transmembrane transporter binding"/>
    <property type="evidence" value="ECO:0007669"/>
    <property type="project" value="TreeGrafter"/>
</dbReference>
<dbReference type="Pfam" id="PF07686">
    <property type="entry name" value="V-set"/>
    <property type="match status" value="1"/>
</dbReference>
<dbReference type="GO" id="GO:0019871">
    <property type="term" value="F:sodium channel inhibitor activity"/>
    <property type="evidence" value="ECO:0007669"/>
    <property type="project" value="TreeGrafter"/>
</dbReference>
<dbReference type="GO" id="GO:0001518">
    <property type="term" value="C:voltage-gated sodium channel complex"/>
    <property type="evidence" value="ECO:0007669"/>
    <property type="project" value="InterPro"/>
</dbReference>
<evidence type="ECO:0000256" key="6">
    <source>
        <dbReference type="ARBA" id="ARBA00022692"/>
    </source>
</evidence>
<dbReference type="SUPFAM" id="SSF48726">
    <property type="entry name" value="Immunoglobulin"/>
    <property type="match status" value="1"/>
</dbReference>
<dbReference type="InterPro" id="IPR007110">
    <property type="entry name" value="Ig-like_dom"/>
</dbReference>
<dbReference type="GO" id="GO:0086091">
    <property type="term" value="P:regulation of heart rate by cardiac conduction"/>
    <property type="evidence" value="ECO:0007669"/>
    <property type="project" value="TreeGrafter"/>
</dbReference>
<sequence length="289" mass="33278">MSKQPDCMSLDCGRKPENPEETHEETGRTCKLHTERTPVIQPGTQTQALLAIRETPRPGRRLPFTSMITPMRSLLRILSLLILAVQECRTVCVDPNAQAHNEIQSEAVVGNPMKLTCISCMKREEIEAVTRVNWYYKPKDSRDFRQHIFLYDSRPQDLEGPWKGRLMWNGSKDMQDVSISITNVTMNDTGSYECVVHRTFYFNLYTPTFSINITINLVVRETEIRDSTAVYSEIMMYVLLVFLTFWLLVEMIYCYRKISKSDEQAQDTATDYLAIPSENKENPGPAVTE</sequence>
<evidence type="ECO:0000256" key="18">
    <source>
        <dbReference type="ARBA" id="ARBA00044530"/>
    </source>
</evidence>
<keyword evidence="24" id="KW-1185">Reference proteome</keyword>
<feature type="domain" description="Ig-like" evidence="22">
    <location>
        <begin position="95"/>
        <end position="214"/>
    </location>
</feature>
<dbReference type="FunFam" id="2.60.40.10:FF:000375">
    <property type="entry name" value="Sodium channel beta 1 subunit"/>
    <property type="match status" value="1"/>
</dbReference>
<keyword evidence="4" id="KW-0894">Sodium channel</keyword>
<dbReference type="InterPro" id="IPR013106">
    <property type="entry name" value="Ig_V-set"/>
</dbReference>
<evidence type="ECO:0000256" key="7">
    <source>
        <dbReference type="ARBA" id="ARBA00022729"/>
    </source>
</evidence>
<keyword evidence="8" id="KW-0851">Voltage-gated channel</keyword>
<keyword evidence="13" id="KW-1015">Disulfide bond</keyword>
<gene>
    <name evidence="23" type="primary">SCN3B</name>
</gene>
<dbReference type="InterPro" id="IPR036179">
    <property type="entry name" value="Ig-like_dom_sf"/>
</dbReference>
<reference evidence="23" key="3">
    <citation type="submission" date="2025-09" db="UniProtKB">
        <authorList>
            <consortium name="Ensembl"/>
        </authorList>
    </citation>
    <scope>IDENTIFICATION</scope>
</reference>
<evidence type="ECO:0000256" key="16">
    <source>
        <dbReference type="ARBA" id="ARBA00023303"/>
    </source>
</evidence>
<dbReference type="Ensembl" id="ENSPNAT00000070454.1">
    <property type="protein sequence ID" value="ENSPNAP00000081296.1"/>
    <property type="gene ID" value="ENSPNAG00000000968.2"/>
</dbReference>
<dbReference type="Gene3D" id="2.60.40.10">
    <property type="entry name" value="Immunoglobulins"/>
    <property type="match status" value="1"/>
</dbReference>
<evidence type="ECO:0000256" key="1">
    <source>
        <dbReference type="ARBA" id="ARBA00004251"/>
    </source>
</evidence>
<evidence type="ECO:0000256" key="10">
    <source>
        <dbReference type="ARBA" id="ARBA00023053"/>
    </source>
</evidence>
<keyword evidence="12 21" id="KW-0472">Membrane</keyword>
<dbReference type="PROSITE" id="PS50835">
    <property type="entry name" value="IG_LIKE"/>
    <property type="match status" value="1"/>
</dbReference>
<dbReference type="InterPro" id="IPR003599">
    <property type="entry name" value="Ig_sub"/>
</dbReference>
<organism evidence="23 24">
    <name type="scientific">Pygocentrus nattereri</name>
    <name type="common">Red-bellied piranha</name>
    <dbReference type="NCBI Taxonomy" id="42514"/>
    <lineage>
        <taxon>Eukaryota</taxon>
        <taxon>Metazoa</taxon>
        <taxon>Chordata</taxon>
        <taxon>Craniata</taxon>
        <taxon>Vertebrata</taxon>
        <taxon>Euteleostomi</taxon>
        <taxon>Actinopterygii</taxon>
        <taxon>Neopterygii</taxon>
        <taxon>Teleostei</taxon>
        <taxon>Ostariophysi</taxon>
        <taxon>Characiformes</taxon>
        <taxon>Characoidei</taxon>
        <taxon>Pygocentrus</taxon>
    </lineage>
</organism>
<evidence type="ECO:0000256" key="19">
    <source>
        <dbReference type="ARBA" id="ARBA00049669"/>
    </source>
</evidence>
<evidence type="ECO:0000256" key="15">
    <source>
        <dbReference type="ARBA" id="ARBA00023201"/>
    </source>
</evidence>
<keyword evidence="3" id="KW-0813">Transport</keyword>
<evidence type="ECO:0000256" key="13">
    <source>
        <dbReference type="ARBA" id="ARBA00023157"/>
    </source>
</evidence>
<keyword evidence="11" id="KW-0406">Ion transport</keyword>
<evidence type="ECO:0000256" key="3">
    <source>
        <dbReference type="ARBA" id="ARBA00022448"/>
    </source>
</evidence>
<evidence type="ECO:0000256" key="4">
    <source>
        <dbReference type="ARBA" id="ARBA00022461"/>
    </source>
</evidence>
<evidence type="ECO:0000256" key="14">
    <source>
        <dbReference type="ARBA" id="ARBA00023180"/>
    </source>
</evidence>
<dbReference type="InterPro" id="IPR013783">
    <property type="entry name" value="Ig-like_fold"/>
</dbReference>
<dbReference type="GO" id="GO:0005272">
    <property type="term" value="F:sodium channel activity"/>
    <property type="evidence" value="ECO:0007669"/>
    <property type="project" value="UniProtKB-KW"/>
</dbReference>
<keyword evidence="7" id="KW-0732">Signal</keyword>
<evidence type="ECO:0000256" key="17">
    <source>
        <dbReference type="ARBA" id="ARBA00023319"/>
    </source>
</evidence>
<accession>A0AAR2M3I3</accession>
<evidence type="ECO:0000256" key="12">
    <source>
        <dbReference type="ARBA" id="ARBA00023136"/>
    </source>
</evidence>
<evidence type="ECO:0000313" key="23">
    <source>
        <dbReference type="Ensembl" id="ENSPNAP00000081296.1"/>
    </source>
</evidence>
<keyword evidence="17" id="KW-0393">Immunoglobulin domain</keyword>
<evidence type="ECO:0000256" key="20">
    <source>
        <dbReference type="SAM" id="MobiDB-lite"/>
    </source>
</evidence>
<keyword evidence="16" id="KW-0407">Ion channel</keyword>
<dbReference type="InterPro" id="IPR027098">
    <property type="entry name" value="Na_channel_b1/b3"/>
</dbReference>
<dbReference type="PANTHER" id="PTHR10546">
    <property type="entry name" value="SODIUM CHANNEL SUBUNIT BETA-1 AND 3"/>
    <property type="match status" value="1"/>
</dbReference>
<reference evidence="23 24" key="1">
    <citation type="submission" date="2020-10" db="EMBL/GenBank/DDBJ databases">
        <title>Pygocentrus nattereri (red-bellied piranha) genome, fPygNat1, primary haplotype.</title>
        <authorList>
            <person name="Myers G."/>
            <person name="Meyer A."/>
            <person name="Karagic N."/>
            <person name="Pippel M."/>
            <person name="Winkler S."/>
            <person name="Tracey A."/>
            <person name="Wood J."/>
            <person name="Formenti G."/>
            <person name="Howe K."/>
            <person name="Fedrigo O."/>
            <person name="Jarvis E.D."/>
        </authorList>
    </citation>
    <scope>NUCLEOTIDE SEQUENCE [LARGE SCALE GENOMIC DNA]</scope>
</reference>
<comment type="subunit">
    <text evidence="19">A voltage-gated sodium (Nav) channel consists of an ion-conducting pore-forming alpha subunit functional on its own that is regulated by one or more beta subunits. Forms homodimers and homotrimers. SCN3B is non-covalently associated with alpha subunits and induces the formation of alpha subunit oligomers, including trimers. Interacts with SCN5A/Nav1.5; regulatory subunit of SCN5A/Nav1.5. Interacts with SCN7A/Nav2.1; probable regulatory subunit of SCN7A/Nav2.1. Interacts with SCN10A; regulatory subunit of SCN10A/Nav1.8. Interacts with NFASC; probably involved in targeting the sodium channels to the nodes of Ranvier.</text>
</comment>
<proteinExistence type="inferred from homology"/>
<dbReference type="AlphaFoldDB" id="A0AAR2M3I3"/>
<keyword evidence="6 21" id="KW-0812">Transmembrane</keyword>
<evidence type="ECO:0000259" key="22">
    <source>
        <dbReference type="PROSITE" id="PS50835"/>
    </source>
</evidence>
<keyword evidence="10" id="KW-0915">Sodium</keyword>
<comment type="subcellular location">
    <subcellularLocation>
        <location evidence="1">Cell membrane</location>
        <topology evidence="1">Single-pass type I membrane protein</topology>
    </subcellularLocation>
</comment>
<protein>
    <recommendedName>
        <fullName evidence="18">Sodium channel regulatory subunit beta-3</fullName>
    </recommendedName>
</protein>
<dbReference type="Proteomes" id="UP001501920">
    <property type="component" value="Chromosome 17"/>
</dbReference>
<keyword evidence="15" id="KW-0739">Sodium transport</keyword>
<dbReference type="GeneTree" id="ENSGT00390000018560"/>
<feature type="transmembrane region" description="Helical" evidence="21">
    <location>
        <begin position="234"/>
        <end position="255"/>
    </location>
</feature>
<dbReference type="SMART" id="SM00409">
    <property type="entry name" value="IG"/>
    <property type="match status" value="1"/>
</dbReference>
<evidence type="ECO:0000256" key="21">
    <source>
        <dbReference type="SAM" id="Phobius"/>
    </source>
</evidence>
<dbReference type="PANTHER" id="PTHR10546:SF1">
    <property type="entry name" value="SODIUM CHANNEL SUBUNIT BETA-3"/>
    <property type="match status" value="1"/>
</dbReference>
<evidence type="ECO:0000256" key="11">
    <source>
        <dbReference type="ARBA" id="ARBA00023065"/>
    </source>
</evidence>
<evidence type="ECO:0000256" key="5">
    <source>
        <dbReference type="ARBA" id="ARBA00022475"/>
    </source>
</evidence>
<feature type="compositionally biased region" description="Basic and acidic residues" evidence="20">
    <location>
        <begin position="12"/>
        <end position="28"/>
    </location>
</feature>
<feature type="region of interest" description="Disordered" evidence="20">
    <location>
        <begin position="1"/>
        <end position="28"/>
    </location>
</feature>
<evidence type="ECO:0000256" key="8">
    <source>
        <dbReference type="ARBA" id="ARBA00022882"/>
    </source>
</evidence>